<dbReference type="PANTHER" id="PTHR40045:SF1">
    <property type="entry name" value="YQCI_YCGG FAMILY PROTEIN"/>
    <property type="match status" value="1"/>
</dbReference>
<dbReference type="NCBIfam" id="NF041366">
    <property type="entry name" value="GntA_guanitoxin"/>
    <property type="match status" value="1"/>
</dbReference>
<dbReference type="Pfam" id="PF08892">
    <property type="entry name" value="YqcI_YcgG"/>
    <property type="match status" value="1"/>
</dbReference>
<sequence>MRKVIKKHLNNQMSHRLTAPTLGETAIATQAIEFIQSDNFPCVGAKAALVQGNIEFRIYESLDSADCETSLHLDLQEYVTQLNVDDPRVQSFAAIFLNSPNQTEAQFEVSLWSRLKGLSDMNADLDYEWSPNTSPDPENPHFSMSLAGHPFFIVGMHPGASRLARRSPFTMLVFNSNLQFNALKADGRYAKLQKVIRERDAALQGSINPNLADFGESSEARQYSGRPVGSEWRCPVDFEDKP</sequence>
<evidence type="ECO:0000313" key="2">
    <source>
        <dbReference type="Proteomes" id="UP001161391"/>
    </source>
</evidence>
<comment type="caution">
    <text evidence="1">The sequence shown here is derived from an EMBL/GenBank/DDBJ whole genome shotgun (WGS) entry which is preliminary data.</text>
</comment>
<dbReference type="PANTHER" id="PTHR40045">
    <property type="entry name" value="YCGG FAMILY PROTEIN"/>
    <property type="match status" value="1"/>
</dbReference>
<dbReference type="InterPro" id="IPR014988">
    <property type="entry name" value="Uncharacterised_YqcI/YcgG"/>
</dbReference>
<dbReference type="RefSeq" id="WP_284391613.1">
    <property type="nucleotide sequence ID" value="NZ_BSNK01000002.1"/>
</dbReference>
<dbReference type="EMBL" id="BSNK01000002">
    <property type="protein sequence ID" value="GLQ24785.1"/>
    <property type="molecule type" value="Genomic_DNA"/>
</dbReference>
<dbReference type="Proteomes" id="UP001161391">
    <property type="component" value="Unassembled WGS sequence"/>
</dbReference>
<protein>
    <recommendedName>
        <fullName evidence="3">YqcI/YcgG family protein</fullName>
    </recommendedName>
</protein>
<name>A0ABQ5VDK2_9PROT</name>
<keyword evidence="2" id="KW-1185">Reference proteome</keyword>
<evidence type="ECO:0000313" key="1">
    <source>
        <dbReference type="EMBL" id="GLQ24785.1"/>
    </source>
</evidence>
<organism evidence="1 2">
    <name type="scientific">Algimonas ampicilliniresistens</name>
    <dbReference type="NCBI Taxonomy" id="1298735"/>
    <lineage>
        <taxon>Bacteria</taxon>
        <taxon>Pseudomonadati</taxon>
        <taxon>Pseudomonadota</taxon>
        <taxon>Alphaproteobacteria</taxon>
        <taxon>Maricaulales</taxon>
        <taxon>Robiginitomaculaceae</taxon>
        <taxon>Algimonas</taxon>
    </lineage>
</organism>
<evidence type="ECO:0008006" key="3">
    <source>
        <dbReference type="Google" id="ProtNLM"/>
    </source>
</evidence>
<reference evidence="1" key="2">
    <citation type="submission" date="2023-01" db="EMBL/GenBank/DDBJ databases">
        <title>Draft genome sequence of Algimonas ampicilliniresistens strain NBRC 108219.</title>
        <authorList>
            <person name="Sun Q."/>
            <person name="Mori K."/>
        </authorList>
    </citation>
    <scope>NUCLEOTIDE SEQUENCE</scope>
    <source>
        <strain evidence="1">NBRC 108219</strain>
    </source>
</reference>
<reference evidence="1" key="1">
    <citation type="journal article" date="2014" name="Int. J. Syst. Evol. Microbiol.">
        <title>Complete genome of a new Firmicutes species belonging to the dominant human colonic microbiota ('Ruminococcus bicirculans') reveals two chromosomes and a selective capacity to utilize plant glucans.</title>
        <authorList>
            <consortium name="NISC Comparative Sequencing Program"/>
            <person name="Wegmann U."/>
            <person name="Louis P."/>
            <person name="Goesmann A."/>
            <person name="Henrissat B."/>
            <person name="Duncan S.H."/>
            <person name="Flint H.J."/>
        </authorList>
    </citation>
    <scope>NUCLEOTIDE SEQUENCE</scope>
    <source>
        <strain evidence="1">NBRC 108219</strain>
    </source>
</reference>
<proteinExistence type="predicted"/>
<accession>A0ABQ5VDK2</accession>
<gene>
    <name evidence="1" type="ORF">GCM10007853_26590</name>
</gene>